<evidence type="ECO:0000259" key="11">
    <source>
        <dbReference type="Pfam" id="PF26013"/>
    </source>
</evidence>
<proteinExistence type="inferred from homology"/>
<evidence type="ECO:0000256" key="5">
    <source>
        <dbReference type="ARBA" id="ARBA00022970"/>
    </source>
</evidence>
<dbReference type="GO" id="GO:0015075">
    <property type="term" value="F:monoatomic ion transmembrane transporter activity"/>
    <property type="evidence" value="ECO:0007669"/>
    <property type="project" value="InterPro"/>
</dbReference>
<dbReference type="EMBL" id="JAAABM010000008">
    <property type="protein sequence ID" value="KAF7675547.1"/>
    <property type="molecule type" value="Genomic_DNA"/>
</dbReference>
<sequence>MLGDKKKSSRRLSSLFGSSGSSEPSSGSTNTKLSPTPASSESSSRLTKVRNRLSSASHLTPEYPPPAAPASPRQVSLSNPTIQPVDPADLEPLEPPPPLEVPSRASSPASSRPGTPSLEPSSEGKLKKLRRKSGLFGGPPGGIEGLNGSHSRTSSGNASPLAWIVGHKGKVPYNLTFLLNGEKVPELWDDAGDTFVYLFPRTSDKGPSFRIDSSVYAASQLLTRLVHGSLYSDGNVPPLDLAERTSRRVSREPFGEQSRTASPDQSQIGSSDESISKGSRALSDALDDEYTEKHLYMPISLSSDSNITPHEPQLNASDTDTLVTYRNFFAFLIGQSLVATERHSDIFDIFLRIGDILSHYAFSNVDGSTFGEVAASSFDCYVDELTLADVRHSREKTIEAIVLGERLRSMSLYTEGFVHAAGKYDSIKELDSPKFAMISPKSATRLARAAMDLDNREATINGKLKDFEFPHIFSGIMNSAMASEGKVISFKKWRAAFMTIKSFVMDYYRHKYGSWLPKAKSKKNNLTTSGLNRLVLLEIYHDMSNLYDLLVDRKNLTNRTADGFIAEDEGTDIESIVARALRKVLSEYDRSTPPVAPPIPFDLPLYPISQNAKTGDAKKDAKARGKKLHKDEVAKLLKQSHNADAEQQTPFLEAFRQFEFKQATGSNMDDMWDMRSGQWLFLYAVIQSLPMLIVDAPGVRFTEGVEYFLCEVPRSGVPWAREDTTRSRTWFGVAGGAQVVSLPTDVVEHGVEGTFRRSHCWKKAQEWAANDTLLNAAMQELNAEASPLPPPPGLLDPSAAARGRSQSPDRRRESVMNLGLEALPLPPGVAPPMPMGSPSLRPASNHDPNKTFDDILGTTPDNGKSKKKTHPQLVATLRAVEALVCFDRGFRILLFVKMTSSLPGNRDLPVSQYDLGTYWGRVQHSANISDPRTLLTSSASLENAKKLVTAYKTGKIPDMTPELWNAKKIIDSTIHPDTGQPVFLPFRMSSFVLTNLVVTAGMLTPGLGTAGTLGWQVTNQSVNVGINFSNANKSVPLSTSTIVQSYLTAVSASCGVALGLNALVPRLKSLSPNAKVIAGRLVPFAAVATAGALNVFLMRGEEIRQGIDVYPALSEAERQRVDTGDLEIKPLGKSKKAATLAVGETALSRVLNATPIMVLPPLILVRLQKTEWLKQRPRMVTPVNLGLIFTTSIFALPLALAAFPQRQAISAKTLEPEFHERGGKDGMVEFNRGI</sequence>
<evidence type="ECO:0000256" key="2">
    <source>
        <dbReference type="ARBA" id="ARBA00005974"/>
    </source>
</evidence>
<dbReference type="Pfam" id="PF03820">
    <property type="entry name" value="SFXNs"/>
    <property type="match status" value="1"/>
</dbReference>
<keyword evidence="3" id="KW-0813">Transport</keyword>
<comment type="subcellular location">
    <subcellularLocation>
        <location evidence="1">Mitochondrion membrane</location>
        <topology evidence="1">Multi-pass membrane protein</topology>
    </subcellularLocation>
</comment>
<evidence type="ECO:0000256" key="10">
    <source>
        <dbReference type="SAM" id="Phobius"/>
    </source>
</evidence>
<evidence type="ECO:0000256" key="7">
    <source>
        <dbReference type="ARBA" id="ARBA00023128"/>
    </source>
</evidence>
<keyword evidence="7" id="KW-0496">Mitochondrion</keyword>
<reference evidence="12" key="1">
    <citation type="submission" date="2020-01" db="EMBL/GenBank/DDBJ databases">
        <authorList>
            <person name="Feng Z.H.Z."/>
        </authorList>
    </citation>
    <scope>NUCLEOTIDE SEQUENCE</scope>
    <source>
        <strain evidence="12">CBS107.38</strain>
    </source>
</reference>
<organism evidence="12 13">
    <name type="scientific">Alternaria burnsii</name>
    <dbReference type="NCBI Taxonomy" id="1187904"/>
    <lineage>
        <taxon>Eukaryota</taxon>
        <taxon>Fungi</taxon>
        <taxon>Dikarya</taxon>
        <taxon>Ascomycota</taxon>
        <taxon>Pezizomycotina</taxon>
        <taxon>Dothideomycetes</taxon>
        <taxon>Pleosporomycetidae</taxon>
        <taxon>Pleosporales</taxon>
        <taxon>Pleosporineae</taxon>
        <taxon>Pleosporaceae</taxon>
        <taxon>Alternaria</taxon>
        <taxon>Alternaria sect. Alternaria</taxon>
    </lineage>
</organism>
<protein>
    <recommendedName>
        <fullName evidence="11">DUF8004 domain-containing protein</fullName>
    </recommendedName>
</protein>
<feature type="compositionally biased region" description="Polar residues" evidence="9">
    <location>
        <begin position="29"/>
        <end position="38"/>
    </location>
</feature>
<feature type="region of interest" description="Disordered" evidence="9">
    <location>
        <begin position="1"/>
        <end position="157"/>
    </location>
</feature>
<feature type="region of interest" description="Disordered" evidence="9">
    <location>
        <begin position="783"/>
        <end position="813"/>
    </location>
</feature>
<keyword evidence="5" id="KW-0029">Amino-acid transport</keyword>
<feature type="region of interest" description="Disordered" evidence="9">
    <location>
        <begin position="241"/>
        <end position="277"/>
    </location>
</feature>
<keyword evidence="13" id="KW-1185">Reference proteome</keyword>
<feature type="compositionally biased region" description="Low complexity" evidence="9">
    <location>
        <begin position="101"/>
        <end position="113"/>
    </location>
</feature>
<dbReference type="NCBIfam" id="TIGR00798">
    <property type="entry name" value="mtc"/>
    <property type="match status" value="1"/>
</dbReference>
<dbReference type="GO" id="GO:0006865">
    <property type="term" value="P:amino acid transport"/>
    <property type="evidence" value="ECO:0007669"/>
    <property type="project" value="UniProtKB-KW"/>
</dbReference>
<feature type="compositionally biased region" description="Gly residues" evidence="9">
    <location>
        <begin position="135"/>
        <end position="145"/>
    </location>
</feature>
<keyword evidence="4 10" id="KW-0812">Transmembrane</keyword>
<dbReference type="InterPro" id="IPR058317">
    <property type="entry name" value="DUF8004"/>
</dbReference>
<evidence type="ECO:0000256" key="3">
    <source>
        <dbReference type="ARBA" id="ARBA00022448"/>
    </source>
</evidence>
<dbReference type="GO" id="GO:0031966">
    <property type="term" value="C:mitochondrial membrane"/>
    <property type="evidence" value="ECO:0007669"/>
    <property type="project" value="UniProtKB-SubCell"/>
</dbReference>
<dbReference type="RefSeq" id="XP_038785810.1">
    <property type="nucleotide sequence ID" value="XM_038931313.1"/>
</dbReference>
<feature type="transmembrane region" description="Helical" evidence="10">
    <location>
        <begin position="1150"/>
        <end position="1167"/>
    </location>
</feature>
<gene>
    <name evidence="12" type="ORF">GT037_006266</name>
</gene>
<feature type="compositionally biased region" description="Polar residues" evidence="9">
    <location>
        <begin position="73"/>
        <end position="82"/>
    </location>
</feature>
<reference evidence="12" key="2">
    <citation type="submission" date="2020-08" db="EMBL/GenBank/DDBJ databases">
        <title>Draft Genome Sequence of Cumin Blight Pathogen Alternaria burnsii.</title>
        <authorList>
            <person name="Feng Z."/>
        </authorList>
    </citation>
    <scope>NUCLEOTIDE SEQUENCE</scope>
    <source>
        <strain evidence="12">CBS107.38</strain>
    </source>
</reference>
<feature type="transmembrane region" description="Helical" evidence="10">
    <location>
        <begin position="1179"/>
        <end position="1203"/>
    </location>
</feature>
<evidence type="ECO:0000256" key="9">
    <source>
        <dbReference type="SAM" id="MobiDB-lite"/>
    </source>
</evidence>
<name>A0A8H7B557_9PLEO</name>
<accession>A0A8H7B557</accession>
<evidence type="ECO:0000313" key="13">
    <source>
        <dbReference type="Proteomes" id="UP000596902"/>
    </source>
</evidence>
<dbReference type="AlphaFoldDB" id="A0A8H7B557"/>
<dbReference type="PANTHER" id="PTHR39601">
    <property type="entry name" value="CHORIOGENIN HMINOR"/>
    <property type="match status" value="1"/>
</dbReference>
<dbReference type="Pfam" id="PF26013">
    <property type="entry name" value="DUF8004"/>
    <property type="match status" value="1"/>
</dbReference>
<feature type="transmembrane region" description="Helical" evidence="10">
    <location>
        <begin position="1076"/>
        <end position="1097"/>
    </location>
</feature>
<evidence type="ECO:0000313" key="12">
    <source>
        <dbReference type="EMBL" id="KAF7675547.1"/>
    </source>
</evidence>
<feature type="domain" description="DUF8004" evidence="11">
    <location>
        <begin position="376"/>
        <end position="469"/>
    </location>
</feature>
<comment type="caution">
    <text evidence="12">The sequence shown here is derived from an EMBL/GenBank/DDBJ whole genome shotgun (WGS) entry which is preliminary data.</text>
</comment>
<evidence type="ECO:0000256" key="1">
    <source>
        <dbReference type="ARBA" id="ARBA00004225"/>
    </source>
</evidence>
<evidence type="ECO:0000256" key="8">
    <source>
        <dbReference type="ARBA" id="ARBA00023136"/>
    </source>
</evidence>
<feature type="compositionally biased region" description="Polar residues" evidence="9">
    <location>
        <begin position="257"/>
        <end position="277"/>
    </location>
</feature>
<feature type="compositionally biased region" description="Basic and acidic residues" evidence="9">
    <location>
        <begin position="241"/>
        <end position="254"/>
    </location>
</feature>
<feature type="compositionally biased region" description="Low complexity" evidence="9">
    <location>
        <begin position="11"/>
        <end position="28"/>
    </location>
</feature>
<dbReference type="PANTHER" id="PTHR39601:SF2">
    <property type="entry name" value="CHORIOGENIN HMINOR"/>
    <property type="match status" value="1"/>
</dbReference>
<comment type="similarity">
    <text evidence="2">Belongs to the sideroflexin family.</text>
</comment>
<dbReference type="GeneID" id="62204491"/>
<evidence type="ECO:0000256" key="4">
    <source>
        <dbReference type="ARBA" id="ARBA00022692"/>
    </source>
</evidence>
<evidence type="ECO:0000256" key="6">
    <source>
        <dbReference type="ARBA" id="ARBA00022989"/>
    </source>
</evidence>
<keyword evidence="6 10" id="KW-1133">Transmembrane helix</keyword>
<feature type="transmembrane region" description="Helical" evidence="10">
    <location>
        <begin position="1046"/>
        <end position="1064"/>
    </location>
</feature>
<dbReference type="InterPro" id="IPR004686">
    <property type="entry name" value="Mtc"/>
</dbReference>
<dbReference type="Proteomes" id="UP000596902">
    <property type="component" value="Unassembled WGS sequence"/>
</dbReference>
<keyword evidence="8 10" id="KW-0472">Membrane</keyword>